<accession>A0A6A8AB03</accession>
<dbReference type="GO" id="GO:0016998">
    <property type="term" value="P:cell wall macromolecule catabolic process"/>
    <property type="evidence" value="ECO:0007669"/>
    <property type="project" value="InterPro"/>
</dbReference>
<dbReference type="InterPro" id="IPR023346">
    <property type="entry name" value="Lysozyme-like_dom_sf"/>
</dbReference>
<evidence type="ECO:0000313" key="3">
    <source>
        <dbReference type="Proteomes" id="UP000435138"/>
    </source>
</evidence>
<feature type="domain" description="Glycoside hydrolase family 19 catalytic" evidence="1">
    <location>
        <begin position="85"/>
        <end position="193"/>
    </location>
</feature>
<sequence>MVLVLRGADWRAIFPRASNAILQAFIDGAPLLAAAGITMSRTRLAYALANVKHECDGFSLKNLTEDIYYSSEGVAKTWPARFSDAAAVRKAYGSGYGWQKKAIDDIYGDCMGNGRGTTDGSRFIGRGGPQIIGREEYWEVGQRCGLDLINRPELAAEARFQPAILAAFWSWKGLNAQADAGNFHGLVEKWKGHRVSVADHEARMAGHDPMLSRLNNVAALMPVLEPIRFAAPVPRTLVGQRRSV</sequence>
<dbReference type="SUPFAM" id="SSF53955">
    <property type="entry name" value="Lysozyme-like"/>
    <property type="match status" value="1"/>
</dbReference>
<dbReference type="EMBL" id="WIXI01000048">
    <property type="protein sequence ID" value="MQY48445.1"/>
    <property type="molecule type" value="Genomic_DNA"/>
</dbReference>
<protein>
    <submittedName>
        <fullName evidence="2">Glycosyl hydrolase</fullName>
    </submittedName>
</protein>
<dbReference type="Gene3D" id="1.10.530.10">
    <property type="match status" value="1"/>
</dbReference>
<dbReference type="GO" id="GO:0006032">
    <property type="term" value="P:chitin catabolic process"/>
    <property type="evidence" value="ECO:0007669"/>
    <property type="project" value="InterPro"/>
</dbReference>
<dbReference type="Pfam" id="PF00182">
    <property type="entry name" value="Glyco_hydro_19"/>
    <property type="match status" value="1"/>
</dbReference>
<reference evidence="2 3" key="1">
    <citation type="submission" date="2019-11" db="EMBL/GenBank/DDBJ databases">
        <title>Genome analysis of Rhizobacterium cereale a novel genus and species isolated from maize roots in North Spain.</title>
        <authorList>
            <person name="Menendez E."/>
            <person name="Flores-Felix J.D."/>
            <person name="Ramirez-Bahena M.-H."/>
            <person name="Igual J.M."/>
            <person name="Garcia-Fraile P."/>
            <person name="Peix A."/>
            <person name="Velazquez E."/>
        </authorList>
    </citation>
    <scope>NUCLEOTIDE SEQUENCE [LARGE SCALE GENOMIC DNA]</scope>
    <source>
        <strain evidence="2 3">RZME27</strain>
    </source>
</reference>
<proteinExistence type="predicted"/>
<dbReference type="InterPro" id="IPR000726">
    <property type="entry name" value="Glyco_hydro_19_cat"/>
</dbReference>
<dbReference type="AlphaFoldDB" id="A0A6A8AB03"/>
<keyword evidence="3" id="KW-1185">Reference proteome</keyword>
<evidence type="ECO:0000313" key="2">
    <source>
        <dbReference type="EMBL" id="MQY48445.1"/>
    </source>
</evidence>
<comment type="caution">
    <text evidence="2">The sequence shown here is derived from an EMBL/GenBank/DDBJ whole genome shotgun (WGS) entry which is preliminary data.</text>
</comment>
<evidence type="ECO:0000259" key="1">
    <source>
        <dbReference type="Pfam" id="PF00182"/>
    </source>
</evidence>
<name>A0A6A8AB03_9HYPH</name>
<dbReference type="GO" id="GO:0004568">
    <property type="term" value="F:chitinase activity"/>
    <property type="evidence" value="ECO:0007669"/>
    <property type="project" value="InterPro"/>
</dbReference>
<keyword evidence="2" id="KW-0378">Hydrolase</keyword>
<gene>
    <name evidence="2" type="ORF">GAO09_20640</name>
</gene>
<organism evidence="2 3">
    <name type="scientific">Endobacterium cereale</name>
    <dbReference type="NCBI Taxonomy" id="2663029"/>
    <lineage>
        <taxon>Bacteria</taxon>
        <taxon>Pseudomonadati</taxon>
        <taxon>Pseudomonadota</taxon>
        <taxon>Alphaproteobacteria</taxon>
        <taxon>Hyphomicrobiales</taxon>
        <taxon>Rhizobiaceae</taxon>
        <taxon>Endobacterium</taxon>
    </lineage>
</organism>
<dbReference type="Proteomes" id="UP000435138">
    <property type="component" value="Unassembled WGS sequence"/>
</dbReference>